<dbReference type="SUPFAM" id="SSF54695">
    <property type="entry name" value="POZ domain"/>
    <property type="match status" value="1"/>
</dbReference>
<dbReference type="SMART" id="SM00225">
    <property type="entry name" value="BTB"/>
    <property type="match status" value="1"/>
</dbReference>
<organism evidence="2 3">
    <name type="scientific">Caenorhabditis nigoni</name>
    <dbReference type="NCBI Taxonomy" id="1611254"/>
    <lineage>
        <taxon>Eukaryota</taxon>
        <taxon>Metazoa</taxon>
        <taxon>Ecdysozoa</taxon>
        <taxon>Nematoda</taxon>
        <taxon>Chromadorea</taxon>
        <taxon>Rhabditida</taxon>
        <taxon>Rhabditina</taxon>
        <taxon>Rhabditomorpha</taxon>
        <taxon>Rhabditoidea</taxon>
        <taxon>Rhabditidae</taxon>
        <taxon>Peloderinae</taxon>
        <taxon>Caenorhabditis</taxon>
    </lineage>
</organism>
<dbReference type="InterPro" id="IPR011333">
    <property type="entry name" value="SKP1/BTB/POZ_sf"/>
</dbReference>
<feature type="domain" description="BTB" evidence="1">
    <location>
        <begin position="153"/>
        <end position="212"/>
    </location>
</feature>
<dbReference type="PROSITE" id="PS50097">
    <property type="entry name" value="BTB"/>
    <property type="match status" value="1"/>
</dbReference>
<keyword evidence="3" id="KW-1185">Reference proteome</keyword>
<dbReference type="EMBL" id="PDUG01000002">
    <property type="protein sequence ID" value="PIC47954.1"/>
    <property type="molecule type" value="Genomic_DNA"/>
</dbReference>
<protein>
    <recommendedName>
        <fullName evidence="1">BTB domain-containing protein</fullName>
    </recommendedName>
</protein>
<dbReference type="InterPro" id="IPR000210">
    <property type="entry name" value="BTB/POZ_dom"/>
</dbReference>
<dbReference type="PANTHER" id="PTHR22744">
    <property type="entry name" value="HELIX LOOP HELIX PROTEIN 21-RELATED"/>
    <property type="match status" value="1"/>
</dbReference>
<dbReference type="Gene3D" id="3.30.710.10">
    <property type="entry name" value="Potassium Channel Kv1.1, Chain A"/>
    <property type="match status" value="1"/>
</dbReference>
<dbReference type="AlphaFoldDB" id="A0A2G5V823"/>
<accession>A0A2G5V823</accession>
<evidence type="ECO:0000313" key="2">
    <source>
        <dbReference type="EMBL" id="PIC47954.1"/>
    </source>
</evidence>
<evidence type="ECO:0000259" key="1">
    <source>
        <dbReference type="PROSITE" id="PS50097"/>
    </source>
</evidence>
<dbReference type="STRING" id="1611254.A0A2G5V823"/>
<gene>
    <name evidence="2" type="primary">Cnig_chr_II.g7116</name>
    <name evidence="2" type="ORF">B9Z55_007116</name>
</gene>
<dbReference type="CDD" id="cd18186">
    <property type="entry name" value="BTB_POZ_ZBTB_KLHL-like"/>
    <property type="match status" value="1"/>
</dbReference>
<proteinExistence type="predicted"/>
<dbReference type="OrthoDB" id="6102704at2759"/>
<evidence type="ECO:0000313" key="3">
    <source>
        <dbReference type="Proteomes" id="UP000230233"/>
    </source>
</evidence>
<reference evidence="3" key="1">
    <citation type="submission" date="2017-10" db="EMBL/GenBank/DDBJ databases">
        <title>Rapid genome shrinkage in a self-fertile nematode reveals novel sperm competition proteins.</title>
        <authorList>
            <person name="Yin D."/>
            <person name="Schwarz E.M."/>
            <person name="Thomas C.G."/>
            <person name="Felde R.L."/>
            <person name="Korf I.F."/>
            <person name="Cutter A.D."/>
            <person name="Schartner C.M."/>
            <person name="Ralston E.J."/>
            <person name="Meyer B.J."/>
            <person name="Haag E.S."/>
        </authorList>
    </citation>
    <scope>NUCLEOTIDE SEQUENCE [LARGE SCALE GENOMIC DNA]</scope>
    <source>
        <strain evidence="3">JU1422</strain>
    </source>
</reference>
<dbReference type="Pfam" id="PF00651">
    <property type="entry name" value="BTB"/>
    <property type="match status" value="1"/>
</dbReference>
<comment type="caution">
    <text evidence="2">The sequence shown here is derived from an EMBL/GenBank/DDBJ whole genome shotgun (WGS) entry which is preliminary data.</text>
</comment>
<sequence>MLQFHFFSAKKIFTASELSRTMTTEVINYKSSQKTVNFTTNVLETGEKDRIKHTWSGRVYNYKVNFTWNFDWDELKRQGVDRLVGHLIVNSVQDCWNPRRVEIFWTDTNKSVSVKFRCNSTSYPVTFEYNLTAHFAPPETVSYDEMFAASDKTDVILIVEGKKLNVSKAFLSFHSDYFATLFSANFKEGQMAEIEIKEVSYEDFGLLLSSFYPNPQFPNDTTVEKLLEMASRFQVPSVIGIVEYHLLNISKIGYEKMLWLADEYGMPKLLKKCINQMNSLEMAKKLEKTPEFEKLSDRTKALMFGHLLKAI</sequence>
<dbReference type="PANTHER" id="PTHR22744:SF14">
    <property type="entry name" value="BTB DOMAIN-CONTAINING PROTEIN-RELATED"/>
    <property type="match status" value="1"/>
</dbReference>
<name>A0A2G5V823_9PELO</name>
<dbReference type="Proteomes" id="UP000230233">
    <property type="component" value="Chromosome II"/>
</dbReference>